<proteinExistence type="predicted"/>
<protein>
    <submittedName>
        <fullName evidence="1">Type I-F CRISPR-associated endoribonuclease Cas6/Csy4</fullName>
    </submittedName>
</protein>
<name>A0A4P9UPC7_METBY</name>
<sequence>MVLNYQFLFPCLRVRVKQSSNQNNDHRYPLLIATEKTDVEPSMAAFSYYGLSNDCSVPLF</sequence>
<dbReference type="Gene3D" id="3.30.70.2540">
    <property type="entry name" value="CRISPR-associated endoribonuclease Cas6/Csy4"/>
    <property type="match status" value="1"/>
</dbReference>
<keyword evidence="2" id="KW-1185">Reference proteome</keyword>
<dbReference type="Proteomes" id="UP000305881">
    <property type="component" value="Chromosome"/>
</dbReference>
<organism evidence="1 2">
    <name type="scientific">Methylotuvimicrobium buryatense</name>
    <name type="common">Methylomicrobium buryatense</name>
    <dbReference type="NCBI Taxonomy" id="95641"/>
    <lineage>
        <taxon>Bacteria</taxon>
        <taxon>Pseudomonadati</taxon>
        <taxon>Pseudomonadota</taxon>
        <taxon>Gammaproteobacteria</taxon>
        <taxon>Methylococcales</taxon>
        <taxon>Methylococcaceae</taxon>
        <taxon>Methylotuvimicrobium</taxon>
    </lineage>
</organism>
<dbReference type="Pfam" id="PF09618">
    <property type="entry name" value="Cas_Csy4"/>
    <property type="match status" value="1"/>
</dbReference>
<dbReference type="AlphaFoldDB" id="A0A4P9UPC7"/>
<dbReference type="EMBL" id="CP035467">
    <property type="protein sequence ID" value="QCW83234.1"/>
    <property type="molecule type" value="Genomic_DNA"/>
</dbReference>
<accession>A0A4P9UPC7</accession>
<dbReference type="InterPro" id="IPR042564">
    <property type="entry name" value="CRISPR-Cas6/Csy4_sf"/>
</dbReference>
<dbReference type="InterPro" id="IPR013396">
    <property type="entry name" value="CRISPR-assoc_prot_Csy4"/>
</dbReference>
<dbReference type="KEGG" id="mbur:EQU24_14030"/>
<evidence type="ECO:0000313" key="2">
    <source>
        <dbReference type="Proteomes" id="UP000305881"/>
    </source>
</evidence>
<evidence type="ECO:0000313" key="1">
    <source>
        <dbReference type="EMBL" id="QCW83234.1"/>
    </source>
</evidence>
<reference evidence="2" key="1">
    <citation type="journal article" date="2019" name="J. Bacteriol.">
        <title>A Mutagenic Screen Identifies a TonB-Dependent Receptor Required for the Lanthanide Metal Switch in the Type I Methanotroph 'Methylotuvimicrobium buryatense' 5GB1C.</title>
        <authorList>
            <person name="Groom J.D."/>
            <person name="Ford S.M."/>
            <person name="Pesesky M.W."/>
            <person name="Lidstrom M.E."/>
        </authorList>
    </citation>
    <scope>NUCLEOTIDE SEQUENCE [LARGE SCALE GENOMIC DNA]</scope>
    <source>
        <strain evidence="2">5GB1C</strain>
    </source>
</reference>
<gene>
    <name evidence="1" type="ORF">EQU24_14030</name>
</gene>